<name>A0A2G4R7X0_9PROT</name>
<organism evidence="1 2">
    <name type="scientific">Acetobacter pomorum</name>
    <dbReference type="NCBI Taxonomy" id="65959"/>
    <lineage>
        <taxon>Bacteria</taxon>
        <taxon>Pseudomonadati</taxon>
        <taxon>Pseudomonadota</taxon>
        <taxon>Alphaproteobacteria</taxon>
        <taxon>Acetobacterales</taxon>
        <taxon>Acetobacteraceae</taxon>
        <taxon>Acetobacter</taxon>
    </lineage>
</organism>
<dbReference type="AlphaFoldDB" id="A0A2G4R7X0"/>
<reference evidence="1 2" key="1">
    <citation type="submission" date="2017-10" db="EMBL/GenBank/DDBJ databases">
        <title>Genomic analysis of the genus Acetobacter.</title>
        <authorList>
            <person name="Kim K.H."/>
            <person name="Chun B.H."/>
            <person name="Son A.R."/>
            <person name="Jeon C.O."/>
        </authorList>
    </citation>
    <scope>NUCLEOTIDE SEQUENCE [LARGE SCALE GENOMIC DNA]</scope>
    <source>
        <strain evidence="1 2">LHT 2458</strain>
    </source>
</reference>
<proteinExistence type="predicted"/>
<evidence type="ECO:0000313" key="1">
    <source>
        <dbReference type="EMBL" id="PHY92654.1"/>
    </source>
</evidence>
<sequence length="103" mass="11769">MILRVATIGLTIIANDLDIFVGIKFMPVIIDESFIQEFMSRLDKALKDDPLTRDEIEAIAMKMGLGRDQARKFVTSHLRQAKRKGELTSARYGKCSLWARVRK</sequence>
<comment type="caution">
    <text evidence="1">The sequence shown here is derived from an EMBL/GenBank/DDBJ whole genome shotgun (WGS) entry which is preliminary data.</text>
</comment>
<dbReference type="EMBL" id="PEBQ01000211">
    <property type="protein sequence ID" value="PHY92654.1"/>
    <property type="molecule type" value="Genomic_DNA"/>
</dbReference>
<keyword evidence="2" id="KW-1185">Reference proteome</keyword>
<dbReference type="Proteomes" id="UP000228751">
    <property type="component" value="Unassembled WGS sequence"/>
</dbReference>
<protein>
    <submittedName>
        <fullName evidence="1">Uncharacterized protein</fullName>
    </submittedName>
</protein>
<accession>A0A2G4R7X0</accession>
<evidence type="ECO:0000313" key="2">
    <source>
        <dbReference type="Proteomes" id="UP000228751"/>
    </source>
</evidence>
<gene>
    <name evidence="1" type="ORF">CSR02_15740</name>
</gene>